<dbReference type="InterPro" id="IPR013519">
    <property type="entry name" value="Int_alpha_beta-p"/>
</dbReference>
<dbReference type="GO" id="GO:0033627">
    <property type="term" value="P:cell adhesion mediated by integrin"/>
    <property type="evidence" value="ECO:0007669"/>
    <property type="project" value="TreeGrafter"/>
</dbReference>
<dbReference type="Proteomes" id="UP000198748">
    <property type="component" value="Unassembled WGS sequence"/>
</dbReference>
<evidence type="ECO:0000313" key="6">
    <source>
        <dbReference type="EMBL" id="SDG67010.1"/>
    </source>
</evidence>
<sequence>MKKHYTILAGAAIAAAVAFFLNLSSIIRDRSDEKASVKPGNLPGERANVPTGSTLNSIKGEIARREYHITYDSSHHVLQSPNREHNLRAYYRPGNLTVQNRVDSAGQNFRMELVNEGVYADGALIATAESDAATDNRSDTLTIAHRDFAEEFINNQSGIRQNFIVSRAPAHTQQLSVRLSLHGLLARQQNAGQLIFYSENRGEETDRLTYSDLQCWDANGKPLVAELVLSGKQIEINVDVANAAYPVTIDPIIANGSPANADKTLEINQSYAWLGFSVSTAGDVNGDGYSDVLVGAPKYDNGQADEGAAFLYPGTAGGISLAATVLECNQANAQMGYSVSNAGDINKDGFSDIMVGAPYYDASAANEGAVFIYKGSAGGIVTNNPYVFKLDQAEANLGISVAMAGDVNGDGYSDMLAGAHQFDNNQSNEGIGVVVLGAPNGLGLVTFLECNQPGAMMGFAVAGAGDVDGDGFSDVMAGARLYANGQVLEGAAFIFKGSAGGVVTANPTVIEGNQVDSRFGHALSSAGDVNGDGFSDIAIGAYLYDKGSSNEGVVMIHHGSANGISTVASQTLESDQVEAQFGFSVACAGDVNGDGYADLIAGARYYDKGQVNEGAAFIYQGSKDGLNATPVSVLESNQGDAWMGSAVAPAGDVNGDGFSDVLVGSWAFDHGQKDEGSVFVWYGGGNSFQDRTYNVVYTNQVVSGSGCSVANAGDVNGDGYSDLLIGAYLFDNGQSQEGVAFLYYGGPTGIDLNSSKLLECNQADAAFGKVAAAGDINGDGFGDVLVGAPNFDNVENNEGAVFVFHGSGAGLSGIVATIESNISNAFMGNAVSSAGDTNGDGYDDIVIGASNLSNGQTEEGRFYIFLGSDNGLDKASIKTFESNQADTRLGNAVASAGDVNGDGYDDIVIGAFSSGSTDNGSSFIFYGSTTGIKLDFSTHITGVQPYENLGWAVAGIGDINGDGFSDVAIGSPYHNGDGVVYVYYGSSNGVDNAFISTIIGNQAGTALAFGYSLSSAGDVNGDGFSDLVVGAPYYVDQLNMHFVGEALIYIGSPQGIQPDPIEFDVSKSYNDDYVGFSVSGGGDVNGDGYSDVLVGAPNYDWSYQDNDAAFVHYGNSALGIRNNLRLYNSADLTTPINHTQFPQQNFGAGLFAKSFTGRNKGKLAWETKPLAEAFSKGSNNRITNSTQSTGSQSTYSNLGTTGFELKNVIDKQGSGTKVRVRVKYDPVLALTGQSYGPWRYLPAYLMGNSTSPVPEEVGNDLLEAAGERTAELEDNNALERVVIYPNPATDRLNIHVEAPEQVSSMKILTPAGLMIYQESGFKSSIEVSRFSAGIYYIVITGIDGAHTTRKILIRR</sequence>
<reference evidence="7" key="1">
    <citation type="submission" date="2016-10" db="EMBL/GenBank/DDBJ databases">
        <authorList>
            <person name="Varghese N."/>
            <person name="Submissions S."/>
        </authorList>
    </citation>
    <scope>NUCLEOTIDE SEQUENCE [LARGE SCALE GENOMIC DNA]</scope>
    <source>
        <strain evidence="7">DSM 25329</strain>
    </source>
</reference>
<dbReference type="GO" id="GO:0008305">
    <property type="term" value="C:integrin complex"/>
    <property type="evidence" value="ECO:0007669"/>
    <property type="project" value="InterPro"/>
</dbReference>
<name>A0A1G7W754_9BACT</name>
<dbReference type="InterPro" id="IPR013517">
    <property type="entry name" value="FG-GAP"/>
</dbReference>
<evidence type="ECO:0000256" key="2">
    <source>
        <dbReference type="ARBA" id="ARBA00022737"/>
    </source>
</evidence>
<dbReference type="GO" id="GO:0007229">
    <property type="term" value="P:integrin-mediated signaling pathway"/>
    <property type="evidence" value="ECO:0007669"/>
    <property type="project" value="TreeGrafter"/>
</dbReference>
<dbReference type="NCBIfam" id="TIGR04183">
    <property type="entry name" value="Por_Secre_tail"/>
    <property type="match status" value="1"/>
</dbReference>
<dbReference type="PROSITE" id="PS51470">
    <property type="entry name" value="FG_GAP"/>
    <property type="match status" value="14"/>
</dbReference>
<dbReference type="GO" id="GO:0005178">
    <property type="term" value="F:integrin binding"/>
    <property type="evidence" value="ECO:0007669"/>
    <property type="project" value="TreeGrafter"/>
</dbReference>
<evidence type="ECO:0000313" key="7">
    <source>
        <dbReference type="Proteomes" id="UP000198748"/>
    </source>
</evidence>
<protein>
    <submittedName>
        <fullName evidence="6">Por secretion system C-terminal sorting domain-containing protein</fullName>
    </submittedName>
</protein>
<feature type="region of interest" description="Disordered" evidence="4">
    <location>
        <begin position="32"/>
        <end position="54"/>
    </location>
</feature>
<dbReference type="RefSeq" id="WP_090156619.1">
    <property type="nucleotide sequence ID" value="NZ_FNAN01000021.1"/>
</dbReference>
<evidence type="ECO:0000259" key="5">
    <source>
        <dbReference type="Pfam" id="PF18962"/>
    </source>
</evidence>
<gene>
    <name evidence="6" type="ORF">SAMN04487996_121115</name>
</gene>
<evidence type="ECO:0000256" key="3">
    <source>
        <dbReference type="ARBA" id="ARBA00023180"/>
    </source>
</evidence>
<keyword evidence="3" id="KW-0325">Glycoprotein</keyword>
<keyword evidence="7" id="KW-1185">Reference proteome</keyword>
<dbReference type="GO" id="GO:0007160">
    <property type="term" value="P:cell-matrix adhesion"/>
    <property type="evidence" value="ECO:0007669"/>
    <property type="project" value="TreeGrafter"/>
</dbReference>
<dbReference type="InterPro" id="IPR028994">
    <property type="entry name" value="Integrin_alpha_N"/>
</dbReference>
<dbReference type="PRINTS" id="PR01185">
    <property type="entry name" value="INTEGRINA"/>
</dbReference>
<keyword evidence="2" id="KW-0677">Repeat</keyword>
<dbReference type="Pfam" id="PF01839">
    <property type="entry name" value="FG-GAP"/>
    <property type="match status" value="13"/>
</dbReference>
<dbReference type="PANTHER" id="PTHR23220">
    <property type="entry name" value="INTEGRIN ALPHA"/>
    <property type="match status" value="1"/>
</dbReference>
<evidence type="ECO:0000256" key="1">
    <source>
        <dbReference type="ARBA" id="ARBA00022729"/>
    </source>
</evidence>
<dbReference type="PANTHER" id="PTHR23220:SF122">
    <property type="entry name" value="INTEGRIN ALPHA-PS1"/>
    <property type="match status" value="1"/>
</dbReference>
<organism evidence="6 7">
    <name type="scientific">Dyadobacter soli</name>
    <dbReference type="NCBI Taxonomy" id="659014"/>
    <lineage>
        <taxon>Bacteria</taxon>
        <taxon>Pseudomonadati</taxon>
        <taxon>Bacteroidota</taxon>
        <taxon>Cytophagia</taxon>
        <taxon>Cytophagales</taxon>
        <taxon>Spirosomataceae</taxon>
        <taxon>Dyadobacter</taxon>
    </lineage>
</organism>
<dbReference type="STRING" id="659014.SAMN04487996_121115"/>
<dbReference type="Pfam" id="PF18962">
    <property type="entry name" value="Por_Secre_tail"/>
    <property type="match status" value="1"/>
</dbReference>
<dbReference type="EMBL" id="FNAN01000021">
    <property type="protein sequence ID" value="SDG67010.1"/>
    <property type="molecule type" value="Genomic_DNA"/>
</dbReference>
<dbReference type="SUPFAM" id="SSF69318">
    <property type="entry name" value="Integrin alpha N-terminal domain"/>
    <property type="match status" value="4"/>
</dbReference>
<feature type="domain" description="Secretion system C-terminal sorting" evidence="5">
    <location>
        <begin position="1283"/>
        <end position="1353"/>
    </location>
</feature>
<dbReference type="InterPro" id="IPR000413">
    <property type="entry name" value="Integrin_alpha"/>
</dbReference>
<dbReference type="SMART" id="SM00191">
    <property type="entry name" value="Int_alpha"/>
    <property type="match status" value="14"/>
</dbReference>
<dbReference type="GO" id="GO:0009897">
    <property type="term" value="C:external side of plasma membrane"/>
    <property type="evidence" value="ECO:0007669"/>
    <property type="project" value="TreeGrafter"/>
</dbReference>
<keyword evidence="1" id="KW-0732">Signal</keyword>
<dbReference type="GO" id="GO:0098609">
    <property type="term" value="P:cell-cell adhesion"/>
    <property type="evidence" value="ECO:0007669"/>
    <property type="project" value="TreeGrafter"/>
</dbReference>
<dbReference type="OrthoDB" id="883622at2"/>
<dbReference type="InterPro" id="IPR026444">
    <property type="entry name" value="Secre_tail"/>
</dbReference>
<proteinExistence type="predicted"/>
<accession>A0A1G7W754</accession>
<dbReference type="Gene3D" id="2.130.10.130">
    <property type="entry name" value="Integrin alpha, N-terminal"/>
    <property type="match status" value="7"/>
</dbReference>
<evidence type="ECO:0000256" key="4">
    <source>
        <dbReference type="SAM" id="MobiDB-lite"/>
    </source>
</evidence>